<dbReference type="SUPFAM" id="SSF50249">
    <property type="entry name" value="Nucleic acid-binding proteins"/>
    <property type="match status" value="4"/>
</dbReference>
<dbReference type="InterPro" id="IPR011129">
    <property type="entry name" value="CSD"/>
</dbReference>
<dbReference type="NCBIfam" id="TIGR02063">
    <property type="entry name" value="RNase_R"/>
    <property type="match status" value="1"/>
</dbReference>
<dbReference type="HAMAP" id="MF_01895">
    <property type="entry name" value="RNase_R"/>
    <property type="match status" value="1"/>
</dbReference>
<dbReference type="PROSITE" id="PS50126">
    <property type="entry name" value="S1"/>
    <property type="match status" value="1"/>
</dbReference>
<keyword evidence="3 8" id="KW-0963">Cytoplasm</keyword>
<reference evidence="10" key="2">
    <citation type="submission" date="2021-09" db="EMBL/GenBank/DDBJ databases">
        <authorList>
            <person name="Gilroy R."/>
        </authorList>
    </citation>
    <scope>NUCLEOTIDE SEQUENCE</scope>
    <source>
        <strain evidence="10">1277</strain>
    </source>
</reference>
<dbReference type="Pfam" id="PF08206">
    <property type="entry name" value="OB_RNB"/>
    <property type="match status" value="1"/>
</dbReference>
<sequence length="729" mass="83757">MLPGLKERLLGLINDPAYTPLKKEELALIFDIHPTEMPMFYNFLDELEEDGYIGKTKKGKIASPKSMGYFVGKFVAHRKGFGFVESDEEYTQDLFIPAADTNGAMHNDRVVAEITKPATDERRAEGAIIKVVEREITKVVGEFQSNKTFGFVIADEKKFNQDIYIPKKYFSGAKDGDKVVVQITVWPQAGRKPEGKIIEVLGPKGEKEVEILSIIRAHGLPEEFPKKVLEEAQKVAQPIPQEEIDRRLDIRDLNIFTIDGEDAKDLDDAISIERLSNGNFKLGVHIADVTHYVHEKSKLDKEALKRATSVYLVDTVIPMLPKTLSNGVCSLNPHEDKLTLSVFMEIDRKGNVQQYDIKETIINSKARMTYTEVSDILEHDDEELKAKYSHVADDFKTAEELAKILMQRRNQRGAIDFDFPEAKIILTPEGKVSDIKEYERRISNRIIEEFMLITNETVAEHYFWLNIPFVYRIHETPSSEKMQELGKFVSTFGYTIKGDLEEVHPKALQSIISAIKGKKEEEAISTIMLRSLRQARYSPECSGHFGLAAKYYSHFTSPIRRYPDLQIHRIIKEQLNNKINKKRQEQLVNIVDYASTQSSERERAADLAERDVKDYYKAVYMEDKVGEEFDGVVSSVTSFGMFIELPNTVEGLSRLANMRDDYYIYDEMTYTIIGERTRKTYRIGDPVRIKVDNVNVDLREIDFKILYKLEDRPQNEGEEQEQSFDDIEE</sequence>
<dbReference type="InterPro" id="IPR011805">
    <property type="entry name" value="RNase_R"/>
</dbReference>
<dbReference type="EC" id="3.1.13.1" evidence="8"/>
<dbReference type="SMART" id="SM00955">
    <property type="entry name" value="RNB"/>
    <property type="match status" value="1"/>
</dbReference>
<dbReference type="SMART" id="SM00316">
    <property type="entry name" value="S1"/>
    <property type="match status" value="1"/>
</dbReference>
<dbReference type="Pfam" id="PF17876">
    <property type="entry name" value="CSD2"/>
    <property type="match status" value="1"/>
</dbReference>
<dbReference type="InterPro" id="IPR022966">
    <property type="entry name" value="RNase_II/R_CS"/>
</dbReference>
<dbReference type="SMART" id="SM00357">
    <property type="entry name" value="CSP"/>
    <property type="match status" value="2"/>
</dbReference>
<dbReference type="GO" id="GO:0006402">
    <property type="term" value="P:mRNA catabolic process"/>
    <property type="evidence" value="ECO:0007669"/>
    <property type="project" value="TreeGrafter"/>
</dbReference>
<dbReference type="CDD" id="cd04471">
    <property type="entry name" value="S1_RNase_R"/>
    <property type="match status" value="1"/>
</dbReference>
<dbReference type="PANTHER" id="PTHR23355">
    <property type="entry name" value="RIBONUCLEASE"/>
    <property type="match status" value="1"/>
</dbReference>
<name>A0A921N069_9FIRM</name>
<evidence type="ECO:0000256" key="4">
    <source>
        <dbReference type="ARBA" id="ARBA00022722"/>
    </source>
</evidence>
<comment type="subcellular location">
    <subcellularLocation>
        <location evidence="2 8">Cytoplasm</location>
    </subcellularLocation>
</comment>
<feature type="domain" description="S1 motif" evidence="9">
    <location>
        <begin position="626"/>
        <end position="710"/>
    </location>
</feature>
<evidence type="ECO:0000256" key="1">
    <source>
        <dbReference type="ARBA" id="ARBA00001849"/>
    </source>
</evidence>
<keyword evidence="6 8" id="KW-0269">Exonuclease</keyword>
<evidence type="ECO:0000256" key="7">
    <source>
        <dbReference type="ARBA" id="ARBA00022884"/>
    </source>
</evidence>
<dbReference type="GO" id="GO:0008859">
    <property type="term" value="F:exoribonuclease II activity"/>
    <property type="evidence" value="ECO:0007669"/>
    <property type="project" value="UniProtKB-UniRule"/>
</dbReference>
<dbReference type="EMBL" id="DYUB01000132">
    <property type="protein sequence ID" value="HJG96255.1"/>
    <property type="molecule type" value="Genomic_DNA"/>
</dbReference>
<dbReference type="InterPro" id="IPR001900">
    <property type="entry name" value="RNase_II/R"/>
</dbReference>
<dbReference type="NCBIfam" id="TIGR00358">
    <property type="entry name" value="3_prime_RNase"/>
    <property type="match status" value="1"/>
</dbReference>
<dbReference type="InterPro" id="IPR012340">
    <property type="entry name" value="NA-bd_OB-fold"/>
</dbReference>
<protein>
    <recommendedName>
        <fullName evidence="8">Ribonuclease R</fullName>
        <shortName evidence="8">RNase R</shortName>
        <ecNumber evidence="8">3.1.13.1</ecNumber>
    </recommendedName>
</protein>
<dbReference type="Gene3D" id="2.40.50.140">
    <property type="entry name" value="Nucleic acid-binding proteins"/>
    <property type="match status" value="3"/>
</dbReference>
<dbReference type="PROSITE" id="PS01175">
    <property type="entry name" value="RIBONUCLEASE_II"/>
    <property type="match status" value="1"/>
</dbReference>
<dbReference type="GO" id="GO:0003723">
    <property type="term" value="F:RNA binding"/>
    <property type="evidence" value="ECO:0007669"/>
    <property type="project" value="UniProtKB-UniRule"/>
</dbReference>
<dbReference type="AlphaFoldDB" id="A0A921N069"/>
<evidence type="ECO:0000256" key="5">
    <source>
        <dbReference type="ARBA" id="ARBA00022801"/>
    </source>
</evidence>
<dbReference type="Pfam" id="PF00575">
    <property type="entry name" value="S1"/>
    <property type="match status" value="1"/>
</dbReference>
<comment type="catalytic activity">
    <reaction evidence="1 8">
        <text>Exonucleolytic cleavage in the 3'- to 5'-direction to yield nucleoside 5'-phosphates.</text>
        <dbReference type="EC" id="3.1.13.1"/>
    </reaction>
</comment>
<dbReference type="InterPro" id="IPR013223">
    <property type="entry name" value="RNase_B_OB_dom"/>
</dbReference>
<evidence type="ECO:0000256" key="6">
    <source>
        <dbReference type="ARBA" id="ARBA00022839"/>
    </source>
</evidence>
<dbReference type="Proteomes" id="UP000776700">
    <property type="component" value="Unassembled WGS sequence"/>
</dbReference>
<reference evidence="10" key="1">
    <citation type="journal article" date="2021" name="PeerJ">
        <title>Extensive microbial diversity within the chicken gut microbiome revealed by metagenomics and culture.</title>
        <authorList>
            <person name="Gilroy R."/>
            <person name="Ravi A."/>
            <person name="Getino M."/>
            <person name="Pursley I."/>
            <person name="Horton D.L."/>
            <person name="Alikhan N.F."/>
            <person name="Baker D."/>
            <person name="Gharbi K."/>
            <person name="Hall N."/>
            <person name="Watson M."/>
            <person name="Adriaenssens E.M."/>
            <person name="Foster-Nyarko E."/>
            <person name="Jarju S."/>
            <person name="Secka A."/>
            <person name="Antonio M."/>
            <person name="Oren A."/>
            <person name="Chaudhuri R.R."/>
            <person name="La Ragione R."/>
            <person name="Hildebrand F."/>
            <person name="Pallen M.J."/>
        </authorList>
    </citation>
    <scope>NUCLEOTIDE SEQUENCE</scope>
    <source>
        <strain evidence="10">1277</strain>
    </source>
</reference>
<evidence type="ECO:0000256" key="3">
    <source>
        <dbReference type="ARBA" id="ARBA00022490"/>
    </source>
</evidence>
<comment type="function">
    <text evidence="8">3'-5' exoribonuclease that releases 5'-nucleoside monophosphates and is involved in maturation of structured RNAs.</text>
</comment>
<dbReference type="PANTHER" id="PTHR23355:SF9">
    <property type="entry name" value="DIS3-LIKE EXONUCLEASE 2"/>
    <property type="match status" value="1"/>
</dbReference>
<proteinExistence type="inferred from homology"/>
<organism evidence="10 11">
    <name type="scientific">Romboutsia timonensis</name>
    <dbReference type="NCBI Taxonomy" id="1776391"/>
    <lineage>
        <taxon>Bacteria</taxon>
        <taxon>Bacillati</taxon>
        <taxon>Bacillota</taxon>
        <taxon>Clostridia</taxon>
        <taxon>Peptostreptococcales</taxon>
        <taxon>Peptostreptococcaceae</taxon>
        <taxon>Romboutsia</taxon>
    </lineage>
</organism>
<comment type="similarity">
    <text evidence="8">Belongs to the RNR ribonuclease family. RNase R subfamily.</text>
</comment>
<gene>
    <name evidence="8 10" type="primary">rnr</name>
    <name evidence="10" type="ORF">K8V90_04025</name>
</gene>
<dbReference type="InterPro" id="IPR003029">
    <property type="entry name" value="S1_domain"/>
</dbReference>
<evidence type="ECO:0000313" key="11">
    <source>
        <dbReference type="Proteomes" id="UP000776700"/>
    </source>
</evidence>
<evidence type="ECO:0000259" key="9">
    <source>
        <dbReference type="PROSITE" id="PS50126"/>
    </source>
</evidence>
<dbReference type="GO" id="GO:0005829">
    <property type="term" value="C:cytosol"/>
    <property type="evidence" value="ECO:0007669"/>
    <property type="project" value="TreeGrafter"/>
</dbReference>
<evidence type="ECO:0000256" key="2">
    <source>
        <dbReference type="ARBA" id="ARBA00004496"/>
    </source>
</evidence>
<keyword evidence="7 8" id="KW-0694">RNA-binding</keyword>
<evidence type="ECO:0000256" key="8">
    <source>
        <dbReference type="HAMAP-Rule" id="MF_01895"/>
    </source>
</evidence>
<keyword evidence="5 8" id="KW-0378">Hydrolase</keyword>
<keyword evidence="4 8" id="KW-0540">Nuclease</keyword>
<dbReference type="Pfam" id="PF00773">
    <property type="entry name" value="RNB"/>
    <property type="match status" value="1"/>
</dbReference>
<dbReference type="InterPro" id="IPR050180">
    <property type="entry name" value="RNR_Ribonuclease"/>
</dbReference>
<evidence type="ECO:0000313" key="10">
    <source>
        <dbReference type="EMBL" id="HJG96255.1"/>
    </source>
</evidence>
<dbReference type="InterPro" id="IPR040476">
    <property type="entry name" value="CSD2"/>
</dbReference>
<dbReference type="InterPro" id="IPR004476">
    <property type="entry name" value="RNase_II/RNase_R"/>
</dbReference>
<comment type="caution">
    <text evidence="10">The sequence shown here is derived from an EMBL/GenBank/DDBJ whole genome shotgun (WGS) entry which is preliminary data.</text>
</comment>
<accession>A0A921N069</accession>